<dbReference type="Proteomes" id="UP000187012">
    <property type="component" value="Unassembled WGS sequence"/>
</dbReference>
<name>A0A1N7SL72_9BURK</name>
<reference evidence="1 2" key="1">
    <citation type="submission" date="2016-12" db="EMBL/GenBank/DDBJ databases">
        <authorList>
            <person name="Song W.-J."/>
            <person name="Kurnit D.M."/>
        </authorList>
    </citation>
    <scope>NUCLEOTIDE SEQUENCE [LARGE SCALE GENOMIC DNA]</scope>
    <source>
        <strain evidence="1 2">STM7296</strain>
    </source>
</reference>
<dbReference type="AlphaFoldDB" id="A0A1N7SL72"/>
<dbReference type="STRING" id="1247936.BN2475_950007"/>
<evidence type="ECO:0000313" key="1">
    <source>
        <dbReference type="EMBL" id="SIT48165.1"/>
    </source>
</evidence>
<keyword evidence="2" id="KW-1185">Reference proteome</keyword>
<protein>
    <submittedName>
        <fullName evidence="1">Uncharacterized protein</fullName>
    </submittedName>
</protein>
<dbReference type="EMBL" id="CYGX02000095">
    <property type="protein sequence ID" value="SIT48165.1"/>
    <property type="molecule type" value="Genomic_DNA"/>
</dbReference>
<sequence>MADEPNAAPERSYHIGDVGEGARVAQGENISWVEGLAGLPEGETLAQQFAALLEQIDEDASFDDDTRALTRDKTAAVAEGLATAQESPGVLRRALIDARSWFGNTASWVGNAIGDILKSEAAQKTIGTVSEAATKAAIDSFVK</sequence>
<proteinExistence type="predicted"/>
<gene>
    <name evidence="1" type="ORF">BN2475_950007</name>
</gene>
<organism evidence="1 2">
    <name type="scientific">Paraburkholderia ribeironis</name>
    <dbReference type="NCBI Taxonomy" id="1247936"/>
    <lineage>
        <taxon>Bacteria</taxon>
        <taxon>Pseudomonadati</taxon>
        <taxon>Pseudomonadota</taxon>
        <taxon>Betaproteobacteria</taxon>
        <taxon>Burkholderiales</taxon>
        <taxon>Burkholderiaceae</taxon>
        <taxon>Paraburkholderia</taxon>
    </lineage>
</organism>
<accession>A0A1N7SL72</accession>
<dbReference type="RefSeq" id="WP_094782989.1">
    <property type="nucleotide sequence ID" value="NZ_CYGX02000095.1"/>
</dbReference>
<evidence type="ECO:0000313" key="2">
    <source>
        <dbReference type="Proteomes" id="UP000187012"/>
    </source>
</evidence>